<sequence length="264" mass="28630">MAELSAGLNQGNEQDGGADSIQLSLGVEGTKTDRWCRSEYLQSSGNDLDSSDVADCHCVFHVKPEKMEADPAVEVERLDNDNVRLQSQPSPTYLGVKLDRTLSFKQHLDSVMVKTALIRHRAGTTWEATTKTLRISTEALVFSAAEYCAPVWSHSTHVQMLPSTLPYELSPDAYEPLQLSSPESLPPPPQGCHGDTTARPVPLCHTHPGTASHNTCRHLQGRLGEGEMEGPVAGSSIIQASSIHGGPNRCSRPGPPRTEWTTIT</sequence>
<dbReference type="EMBL" id="REGW02000003">
    <property type="protein sequence ID" value="KAE8298902.1"/>
    <property type="molecule type" value="Genomic_DNA"/>
</dbReference>
<evidence type="ECO:0000256" key="1">
    <source>
        <dbReference type="SAM" id="MobiDB-lite"/>
    </source>
</evidence>
<protein>
    <submittedName>
        <fullName evidence="2">Uncharacterized protein</fullName>
    </submittedName>
</protein>
<name>A0A6G0J610_LARCR</name>
<dbReference type="Proteomes" id="UP000424527">
    <property type="component" value="Unassembled WGS sequence"/>
</dbReference>
<feature type="region of interest" description="Disordered" evidence="1">
    <location>
        <begin position="176"/>
        <end position="196"/>
    </location>
</feature>
<comment type="caution">
    <text evidence="2">The sequence shown here is derived from an EMBL/GenBank/DDBJ whole genome shotgun (WGS) entry which is preliminary data.</text>
</comment>
<evidence type="ECO:0000313" key="3">
    <source>
        <dbReference type="Proteomes" id="UP000424527"/>
    </source>
</evidence>
<accession>A0A6G0J610</accession>
<evidence type="ECO:0000313" key="2">
    <source>
        <dbReference type="EMBL" id="KAE8298902.1"/>
    </source>
</evidence>
<dbReference type="AlphaFoldDB" id="A0A6G0J610"/>
<keyword evidence="3" id="KW-1185">Reference proteome</keyword>
<feature type="region of interest" description="Disordered" evidence="1">
    <location>
        <begin position="1"/>
        <end position="20"/>
    </location>
</feature>
<gene>
    <name evidence="2" type="ORF">D5F01_LYC03411</name>
</gene>
<reference evidence="2 3" key="1">
    <citation type="submission" date="2019-07" db="EMBL/GenBank/DDBJ databases">
        <title>Chromosome genome assembly for large yellow croaker.</title>
        <authorList>
            <person name="Xiao S."/>
        </authorList>
    </citation>
    <scope>NUCLEOTIDE SEQUENCE [LARGE SCALE GENOMIC DNA]</scope>
    <source>
        <strain evidence="2">JMULYC20181020</strain>
        <tissue evidence="2">Muscle</tissue>
    </source>
</reference>
<feature type="region of interest" description="Disordered" evidence="1">
    <location>
        <begin position="240"/>
        <end position="264"/>
    </location>
</feature>
<organism evidence="2 3">
    <name type="scientific">Larimichthys crocea</name>
    <name type="common">Large yellow croaker</name>
    <name type="synonym">Pseudosciaena crocea</name>
    <dbReference type="NCBI Taxonomy" id="215358"/>
    <lineage>
        <taxon>Eukaryota</taxon>
        <taxon>Metazoa</taxon>
        <taxon>Chordata</taxon>
        <taxon>Craniata</taxon>
        <taxon>Vertebrata</taxon>
        <taxon>Euteleostomi</taxon>
        <taxon>Actinopterygii</taxon>
        <taxon>Neopterygii</taxon>
        <taxon>Teleostei</taxon>
        <taxon>Neoteleostei</taxon>
        <taxon>Acanthomorphata</taxon>
        <taxon>Eupercaria</taxon>
        <taxon>Sciaenidae</taxon>
        <taxon>Larimichthys</taxon>
    </lineage>
</organism>
<proteinExistence type="predicted"/>